<dbReference type="InterPro" id="IPR011256">
    <property type="entry name" value="Reg_factor_effector_dom_sf"/>
</dbReference>
<comment type="caution">
    <text evidence="2">The sequence shown here is derived from an EMBL/GenBank/DDBJ whole genome shotgun (WGS) entry which is preliminary data.</text>
</comment>
<keyword evidence="3" id="KW-1185">Reference proteome</keyword>
<dbReference type="RefSeq" id="WP_233699035.1">
    <property type="nucleotide sequence ID" value="NZ_JAJNBZ010000039.1"/>
</dbReference>
<proteinExistence type="predicted"/>
<gene>
    <name evidence="2" type="ORF">LQV63_27500</name>
</gene>
<dbReference type="PANTHER" id="PTHR36444:SF2">
    <property type="entry name" value="TRANSCRIPTIONAL REGULATOR PROTEIN YOBU-RELATED"/>
    <property type="match status" value="1"/>
</dbReference>
<dbReference type="InterPro" id="IPR029441">
    <property type="entry name" value="Cass2"/>
</dbReference>
<dbReference type="Proteomes" id="UP001199916">
    <property type="component" value="Unassembled WGS sequence"/>
</dbReference>
<organism evidence="2 3">
    <name type="scientific">Paenibacillus profundus</name>
    <dbReference type="NCBI Taxonomy" id="1173085"/>
    <lineage>
        <taxon>Bacteria</taxon>
        <taxon>Bacillati</taxon>
        <taxon>Bacillota</taxon>
        <taxon>Bacilli</taxon>
        <taxon>Bacillales</taxon>
        <taxon>Paenibacillaceae</taxon>
        <taxon>Paenibacillus</taxon>
    </lineage>
</organism>
<dbReference type="SUPFAM" id="SSF55136">
    <property type="entry name" value="Probable bacterial effector-binding domain"/>
    <property type="match status" value="1"/>
</dbReference>
<name>A0ABS8YMF4_9BACL</name>
<dbReference type="InterPro" id="IPR010499">
    <property type="entry name" value="AraC_E-bd"/>
</dbReference>
<evidence type="ECO:0000313" key="3">
    <source>
        <dbReference type="Proteomes" id="UP001199916"/>
    </source>
</evidence>
<dbReference type="InterPro" id="IPR053182">
    <property type="entry name" value="YobU-like_regulator"/>
</dbReference>
<reference evidence="2 3" key="1">
    <citation type="submission" date="2021-11" db="EMBL/GenBank/DDBJ databases">
        <title>Draft genome sequence of Paenibacillus profundus YoMME, a new Gram-positive bacteria with exoelectrogenic properties.</title>
        <authorList>
            <person name="Hubenova Y."/>
            <person name="Hubenova E."/>
            <person name="Manasiev Y."/>
            <person name="Peykov S."/>
            <person name="Mitov M."/>
        </authorList>
    </citation>
    <scope>NUCLEOTIDE SEQUENCE [LARGE SCALE GENOMIC DNA]</scope>
    <source>
        <strain evidence="2 3">YoMME</strain>
    </source>
</reference>
<dbReference type="SMART" id="SM00871">
    <property type="entry name" value="AraC_E_bind"/>
    <property type="match status" value="1"/>
</dbReference>
<accession>A0ABS8YMF4</accession>
<evidence type="ECO:0000259" key="1">
    <source>
        <dbReference type="SMART" id="SM00871"/>
    </source>
</evidence>
<dbReference type="Pfam" id="PF12674">
    <property type="entry name" value="Zn_ribbon_2"/>
    <property type="match status" value="1"/>
</dbReference>
<dbReference type="EMBL" id="JAJNBZ010000039">
    <property type="protein sequence ID" value="MCE5173013.1"/>
    <property type="molecule type" value="Genomic_DNA"/>
</dbReference>
<sequence length="258" mass="28944">MTQQQLQRECQSCGMPLQTEEQLGTDKDNNKVQDYCIHCYQNGAFTQPDMTLDEMIDLCVPFVVENGMEEQAARTMLQGYLPNLKRWAAQHGNDTPSLQPVAIVEREELKLIGVSARTTNAREFTPEGVIPQLWEQFWQDQVQAKIPNPAEPGVIYGCYHDYENGAVGEYSILIGSSASSLDSVPEGMAATVVPAAKYAVFTTERGPFVKVVTEAWQAIWKWSATSGMERTFTGDFERYDERSVNPEDAQVDIYIAIK</sequence>
<dbReference type="PANTHER" id="PTHR36444">
    <property type="entry name" value="TRANSCRIPTIONAL REGULATOR PROTEIN YOBU-RELATED"/>
    <property type="match status" value="1"/>
</dbReference>
<protein>
    <submittedName>
        <fullName evidence="2">Effector binding domain-containing protein</fullName>
    </submittedName>
</protein>
<dbReference type="Pfam" id="PF14526">
    <property type="entry name" value="Cass2"/>
    <property type="match status" value="1"/>
</dbReference>
<evidence type="ECO:0000313" key="2">
    <source>
        <dbReference type="EMBL" id="MCE5173013.1"/>
    </source>
</evidence>
<dbReference type="InterPro" id="IPR025868">
    <property type="entry name" value="Zn_ribbon_dom_put"/>
</dbReference>
<dbReference type="Gene3D" id="3.20.80.10">
    <property type="entry name" value="Regulatory factor, effector binding domain"/>
    <property type="match status" value="1"/>
</dbReference>
<feature type="domain" description="AraC effector-binding" evidence="1">
    <location>
        <begin position="99"/>
        <end position="258"/>
    </location>
</feature>